<keyword evidence="4" id="KW-0479">Metal-binding</keyword>
<dbReference type="InterPro" id="IPR007197">
    <property type="entry name" value="rSAM"/>
</dbReference>
<dbReference type="SFLD" id="SFLDG01070">
    <property type="entry name" value="PLP-dependent"/>
    <property type="match status" value="1"/>
</dbReference>
<keyword evidence="7" id="KW-0411">Iron-sulfur</keyword>
<protein>
    <recommendedName>
        <fullName evidence="11">Lysine 2,3-aminomutase</fullName>
    </recommendedName>
</protein>
<evidence type="ECO:0000256" key="5">
    <source>
        <dbReference type="ARBA" id="ARBA00022898"/>
    </source>
</evidence>
<accession>A0A919DTY0</accession>
<evidence type="ECO:0000256" key="7">
    <source>
        <dbReference type="ARBA" id="ARBA00023014"/>
    </source>
</evidence>
<dbReference type="Gene3D" id="3.20.20.70">
    <property type="entry name" value="Aldolase class I"/>
    <property type="match status" value="1"/>
</dbReference>
<comment type="caution">
    <text evidence="9">The sequence shown here is derived from an EMBL/GenBank/DDBJ whole genome shotgun (WGS) entry which is preliminary data.</text>
</comment>
<keyword evidence="3" id="KW-0949">S-adenosyl-L-methionine</keyword>
<dbReference type="EMBL" id="BNBC01000021">
    <property type="protein sequence ID" value="GHE84155.1"/>
    <property type="molecule type" value="Genomic_DNA"/>
</dbReference>
<sequence length="466" mass="51434">MSLLATDLVGTGRFRAYGPRQLDEIADRYGLPTEVRETVRLVSLVLPFRVNAYVLNELIDWDRVPDDPMFQLVFPQRGMLPEQDERGLAALSADPGTKAGLRALVQQIRGRLNPHPSGQKELNVPTTRDGAPLPGMQHKYRETVLYFPSQGQTCHAYCTYCFRWAQFVGDADLRFAAPDPGGLVTYLGDHPDVTDILVTGGDPMIMTTERLVNHLEPLLGVDTVRTLRIGTKSVAYWPQRFVTDPDADDLLRLFEKVTATGRNLAVMAHFSHPRELRTDMARRAIARIRSTGAVVYCQAPLIARVNDDAADLAALWRAEHAVGGVPYYMFVERDTGPYDYFKVPLARAVDLFQAAYRTLPGLARTVRGPVMSATPGKVVVDGVEDTPEGRFFQLRMLQARQPALVGRPFRAFHDPAAAWLDELRLHPDTPADIARAVTGSARAAEAAEDRDDTADTGPLAVAAGAH</sequence>
<gene>
    <name evidence="9" type="ORF">GCM10014715_45290</name>
</gene>
<dbReference type="GO" id="GO:0003824">
    <property type="term" value="F:catalytic activity"/>
    <property type="evidence" value="ECO:0007669"/>
    <property type="project" value="InterPro"/>
</dbReference>
<dbReference type="AlphaFoldDB" id="A0A919DTY0"/>
<dbReference type="RefSeq" id="WP_229903669.1">
    <property type="nucleotide sequence ID" value="NZ_BNBC01000021.1"/>
</dbReference>
<feature type="region of interest" description="Disordered" evidence="8">
    <location>
        <begin position="112"/>
        <end position="133"/>
    </location>
</feature>
<dbReference type="PANTHER" id="PTHR30538:SF0">
    <property type="entry name" value="L-LYSINE 2,3-AMINOMUTASE AQ_1632-RELATED"/>
    <property type="match status" value="1"/>
</dbReference>
<keyword evidence="2" id="KW-0004">4Fe-4S</keyword>
<evidence type="ECO:0000256" key="8">
    <source>
        <dbReference type="SAM" id="MobiDB-lite"/>
    </source>
</evidence>
<dbReference type="InterPro" id="IPR003739">
    <property type="entry name" value="Lys_aminomutase/Glu_NH3_mut"/>
</dbReference>
<feature type="region of interest" description="Disordered" evidence="8">
    <location>
        <begin position="444"/>
        <end position="466"/>
    </location>
</feature>
<name>A0A919DTY0_9ACTN</name>
<keyword evidence="6" id="KW-0408">Iron</keyword>
<dbReference type="GO" id="GO:0046872">
    <property type="term" value="F:metal ion binding"/>
    <property type="evidence" value="ECO:0007669"/>
    <property type="project" value="UniProtKB-KW"/>
</dbReference>
<organism evidence="9 10">
    <name type="scientific">Streptomyces spiralis</name>
    <dbReference type="NCBI Taxonomy" id="66376"/>
    <lineage>
        <taxon>Bacteria</taxon>
        <taxon>Bacillati</taxon>
        <taxon>Actinomycetota</taxon>
        <taxon>Actinomycetes</taxon>
        <taxon>Kitasatosporales</taxon>
        <taxon>Streptomycetaceae</taxon>
        <taxon>Streptomyces</taxon>
    </lineage>
</organism>
<evidence type="ECO:0000256" key="6">
    <source>
        <dbReference type="ARBA" id="ARBA00023004"/>
    </source>
</evidence>
<dbReference type="InterPro" id="IPR013785">
    <property type="entry name" value="Aldolase_TIM"/>
</dbReference>
<dbReference type="SFLD" id="SFLDS00029">
    <property type="entry name" value="Radical_SAM"/>
    <property type="match status" value="1"/>
</dbReference>
<evidence type="ECO:0000313" key="10">
    <source>
        <dbReference type="Proteomes" id="UP000641386"/>
    </source>
</evidence>
<comment type="cofactor">
    <cofactor evidence="1">
        <name>pyridoxal 5'-phosphate</name>
        <dbReference type="ChEBI" id="CHEBI:597326"/>
    </cofactor>
</comment>
<keyword evidence="10" id="KW-1185">Reference proteome</keyword>
<evidence type="ECO:0008006" key="11">
    <source>
        <dbReference type="Google" id="ProtNLM"/>
    </source>
</evidence>
<reference evidence="9" key="1">
    <citation type="journal article" date="2014" name="Int. J. Syst. Evol. Microbiol.">
        <title>Complete genome sequence of Corynebacterium casei LMG S-19264T (=DSM 44701T), isolated from a smear-ripened cheese.</title>
        <authorList>
            <consortium name="US DOE Joint Genome Institute (JGI-PGF)"/>
            <person name="Walter F."/>
            <person name="Albersmeier A."/>
            <person name="Kalinowski J."/>
            <person name="Ruckert C."/>
        </authorList>
    </citation>
    <scope>NUCLEOTIDE SEQUENCE</scope>
    <source>
        <strain evidence="9">JCM 3302</strain>
    </source>
</reference>
<evidence type="ECO:0000313" key="9">
    <source>
        <dbReference type="EMBL" id="GHE84155.1"/>
    </source>
</evidence>
<dbReference type="SUPFAM" id="SSF102114">
    <property type="entry name" value="Radical SAM enzymes"/>
    <property type="match status" value="1"/>
</dbReference>
<evidence type="ECO:0000256" key="2">
    <source>
        <dbReference type="ARBA" id="ARBA00022485"/>
    </source>
</evidence>
<evidence type="ECO:0000256" key="3">
    <source>
        <dbReference type="ARBA" id="ARBA00022691"/>
    </source>
</evidence>
<keyword evidence="5" id="KW-0663">Pyridoxal phosphate</keyword>
<evidence type="ECO:0000256" key="4">
    <source>
        <dbReference type="ARBA" id="ARBA00022723"/>
    </source>
</evidence>
<dbReference type="PANTHER" id="PTHR30538">
    <property type="entry name" value="LYSINE 2,3-AMINOMUTASE-RELATED"/>
    <property type="match status" value="1"/>
</dbReference>
<dbReference type="GO" id="GO:0051539">
    <property type="term" value="F:4 iron, 4 sulfur cluster binding"/>
    <property type="evidence" value="ECO:0007669"/>
    <property type="project" value="UniProtKB-KW"/>
</dbReference>
<reference evidence="9" key="2">
    <citation type="submission" date="2020-09" db="EMBL/GenBank/DDBJ databases">
        <authorList>
            <person name="Sun Q."/>
            <person name="Ohkuma M."/>
        </authorList>
    </citation>
    <scope>NUCLEOTIDE SEQUENCE</scope>
    <source>
        <strain evidence="9">JCM 3302</strain>
    </source>
</reference>
<evidence type="ECO:0000256" key="1">
    <source>
        <dbReference type="ARBA" id="ARBA00001933"/>
    </source>
</evidence>
<proteinExistence type="predicted"/>
<dbReference type="InterPro" id="IPR058240">
    <property type="entry name" value="rSAM_sf"/>
</dbReference>
<dbReference type="Proteomes" id="UP000641386">
    <property type="component" value="Unassembled WGS sequence"/>
</dbReference>